<comment type="caution">
    <text evidence="1">The sequence shown here is derived from an EMBL/GenBank/DDBJ whole genome shotgun (WGS) entry which is preliminary data.</text>
</comment>
<evidence type="ECO:0000313" key="1">
    <source>
        <dbReference type="EMBL" id="EKC77078.1"/>
    </source>
</evidence>
<dbReference type="Gene3D" id="2.60.120.200">
    <property type="match status" value="1"/>
</dbReference>
<proteinExistence type="predicted"/>
<feature type="non-terminal residue" evidence="1">
    <location>
        <position position="1"/>
    </location>
</feature>
<sequence>GEEQSGALPIDQTYLVPVRISHASMDVLAGSDVAYFVVKRSSAITVAAQLTDNWIEFPTLDKYGENSKAWNGLTAMTYEALIYIDDFATSNASGNPVNISSIMGVEQYLLLRIGDTNFERQQLQFDGSGNGSQFGKIPGRDATKNLEKGRWYHVACTYDQATRTARIYVDGQIQSEATGVGISAQSQKTQINLAMRALYDLWNTAPDDQKPQYETDDTGYNKLGEAYQFFLGRSYDDY</sequence>
<feature type="non-terminal residue" evidence="1">
    <location>
        <position position="238"/>
    </location>
</feature>
<dbReference type="EMBL" id="AJWZ01000367">
    <property type="protein sequence ID" value="EKC77078.1"/>
    <property type="molecule type" value="Genomic_DNA"/>
</dbReference>
<protein>
    <recommendedName>
        <fullName evidence="2">LamG-like jellyroll fold domain-containing protein</fullName>
    </recommendedName>
</protein>
<reference evidence="1" key="1">
    <citation type="journal article" date="2013" name="Environ. Microbiol.">
        <title>Microbiota from the distal guts of lean and obese adolescents exhibit partial functional redundancy besides clear differences in community structure.</title>
        <authorList>
            <person name="Ferrer M."/>
            <person name="Ruiz A."/>
            <person name="Lanza F."/>
            <person name="Haange S.B."/>
            <person name="Oberbach A."/>
            <person name="Till H."/>
            <person name="Bargiela R."/>
            <person name="Campoy C."/>
            <person name="Segura M.T."/>
            <person name="Richter M."/>
            <person name="von Bergen M."/>
            <person name="Seifert J."/>
            <person name="Suarez A."/>
        </authorList>
    </citation>
    <scope>NUCLEOTIDE SEQUENCE</scope>
</reference>
<dbReference type="AlphaFoldDB" id="K1U4H6"/>
<dbReference type="Pfam" id="PF13385">
    <property type="entry name" value="Laminin_G_3"/>
    <property type="match status" value="1"/>
</dbReference>
<evidence type="ECO:0008006" key="2">
    <source>
        <dbReference type="Google" id="ProtNLM"/>
    </source>
</evidence>
<dbReference type="InterPro" id="IPR013320">
    <property type="entry name" value="ConA-like_dom_sf"/>
</dbReference>
<organism evidence="1">
    <name type="scientific">human gut metagenome</name>
    <dbReference type="NCBI Taxonomy" id="408170"/>
    <lineage>
        <taxon>unclassified sequences</taxon>
        <taxon>metagenomes</taxon>
        <taxon>organismal metagenomes</taxon>
    </lineage>
</organism>
<accession>K1U4H6</accession>
<dbReference type="SUPFAM" id="SSF49899">
    <property type="entry name" value="Concanavalin A-like lectins/glucanases"/>
    <property type="match status" value="1"/>
</dbReference>
<gene>
    <name evidence="1" type="ORF">OBE_00534</name>
</gene>
<dbReference type="Gene3D" id="2.60.40.1740">
    <property type="entry name" value="hypothetical protein (bacova_03559)"/>
    <property type="match status" value="1"/>
</dbReference>
<name>K1U4H6_9ZZZZ</name>